<sequence>MLLSWSVPVEDATSPLLRLEQLGLCLDSCSSRSCMTWVKNYLYLTKPCGNTARRFRSVYLLTKQTFRHLLSLRTVHSRGCVLKQTLRSALPLFLALASGLCPKPRQVRTDVCTEQPWQW</sequence>
<dbReference type="AlphaFoldDB" id="A0A1V4J4L2"/>
<reference evidence="1 2" key="1">
    <citation type="submission" date="2016-02" db="EMBL/GenBank/DDBJ databases">
        <title>Band-tailed pigeon sequencing and assembly.</title>
        <authorList>
            <person name="Soares A.E."/>
            <person name="Novak B.J."/>
            <person name="Rice E.S."/>
            <person name="O'Connell B."/>
            <person name="Chang D."/>
            <person name="Weber S."/>
            <person name="Shapiro B."/>
        </authorList>
    </citation>
    <scope>NUCLEOTIDE SEQUENCE [LARGE SCALE GENOMIC DNA]</scope>
    <source>
        <strain evidence="1">BTP2013</strain>
        <tissue evidence="1">Blood</tissue>
    </source>
</reference>
<organism evidence="1 2">
    <name type="scientific">Patagioenas fasciata monilis</name>
    <dbReference type="NCBI Taxonomy" id="372326"/>
    <lineage>
        <taxon>Eukaryota</taxon>
        <taxon>Metazoa</taxon>
        <taxon>Chordata</taxon>
        <taxon>Craniata</taxon>
        <taxon>Vertebrata</taxon>
        <taxon>Euteleostomi</taxon>
        <taxon>Archelosauria</taxon>
        <taxon>Archosauria</taxon>
        <taxon>Dinosauria</taxon>
        <taxon>Saurischia</taxon>
        <taxon>Theropoda</taxon>
        <taxon>Coelurosauria</taxon>
        <taxon>Aves</taxon>
        <taxon>Neognathae</taxon>
        <taxon>Neoaves</taxon>
        <taxon>Columbimorphae</taxon>
        <taxon>Columbiformes</taxon>
        <taxon>Columbidae</taxon>
        <taxon>Patagioenas</taxon>
    </lineage>
</organism>
<gene>
    <name evidence="1" type="ORF">AV530_016882</name>
</gene>
<dbReference type="EMBL" id="LSYS01009367">
    <property type="protein sequence ID" value="OPJ66925.1"/>
    <property type="molecule type" value="Genomic_DNA"/>
</dbReference>
<evidence type="ECO:0000313" key="1">
    <source>
        <dbReference type="EMBL" id="OPJ66925.1"/>
    </source>
</evidence>
<dbReference type="Proteomes" id="UP000190648">
    <property type="component" value="Unassembled WGS sequence"/>
</dbReference>
<evidence type="ECO:0000313" key="2">
    <source>
        <dbReference type="Proteomes" id="UP000190648"/>
    </source>
</evidence>
<accession>A0A1V4J4L2</accession>
<proteinExistence type="predicted"/>
<name>A0A1V4J4L2_PATFA</name>
<comment type="caution">
    <text evidence="1">The sequence shown here is derived from an EMBL/GenBank/DDBJ whole genome shotgun (WGS) entry which is preliminary data.</text>
</comment>
<protein>
    <submittedName>
        <fullName evidence="1">Uncharacterized protein</fullName>
    </submittedName>
</protein>
<keyword evidence="2" id="KW-1185">Reference proteome</keyword>